<evidence type="ECO:0000313" key="4">
    <source>
        <dbReference type="Proteomes" id="UP000516437"/>
    </source>
</evidence>
<name>A0A6A1VSR7_9ROSI</name>
<comment type="caution">
    <text evidence="3">The sequence shown here is derived from an EMBL/GenBank/DDBJ whole genome shotgun (WGS) entry which is preliminary data.</text>
</comment>
<gene>
    <name evidence="3" type="ORF">CJ030_MR4G008904</name>
</gene>
<evidence type="ECO:0000313" key="3">
    <source>
        <dbReference type="EMBL" id="KAB1216022.1"/>
    </source>
</evidence>
<evidence type="ECO:0000256" key="1">
    <source>
        <dbReference type="SAM" id="MobiDB-lite"/>
    </source>
</evidence>
<sequence length="121" mass="13446">MLRSSSTSRVSEEFSSPSLLSSSDADRKLPTFDPISMVAKKERSRLRFAESSVHVIPLVLLLCVIVLWFFSHPCTLTTVDSLQTHWVAPPSWRRRPAVKADLALTSIGGLPTDERGRVVVL</sequence>
<feature type="transmembrane region" description="Helical" evidence="2">
    <location>
        <begin position="51"/>
        <end position="70"/>
    </location>
</feature>
<keyword evidence="4" id="KW-1185">Reference proteome</keyword>
<keyword evidence="2" id="KW-1133">Transmembrane helix</keyword>
<dbReference type="Proteomes" id="UP000516437">
    <property type="component" value="Chromosome 4"/>
</dbReference>
<dbReference type="EMBL" id="RXIC02000022">
    <property type="protein sequence ID" value="KAB1216022.1"/>
    <property type="molecule type" value="Genomic_DNA"/>
</dbReference>
<keyword evidence="2" id="KW-0472">Membrane</keyword>
<dbReference type="AlphaFoldDB" id="A0A6A1VSR7"/>
<protein>
    <recommendedName>
        <fullName evidence="5">Transmembrane protein</fullName>
    </recommendedName>
</protein>
<dbReference type="OrthoDB" id="759788at2759"/>
<reference evidence="3 4" key="1">
    <citation type="journal article" date="2019" name="Plant Biotechnol. J.">
        <title>The red bayberry genome and genetic basis of sex determination.</title>
        <authorList>
            <person name="Jia H.M."/>
            <person name="Jia H.J."/>
            <person name="Cai Q.L."/>
            <person name="Wang Y."/>
            <person name="Zhao H.B."/>
            <person name="Yang W.F."/>
            <person name="Wang G.Y."/>
            <person name="Li Y.H."/>
            <person name="Zhan D.L."/>
            <person name="Shen Y.T."/>
            <person name="Niu Q.F."/>
            <person name="Chang L."/>
            <person name="Qiu J."/>
            <person name="Zhao L."/>
            <person name="Xie H.B."/>
            <person name="Fu W.Y."/>
            <person name="Jin J."/>
            <person name="Li X.W."/>
            <person name="Jiao Y."/>
            <person name="Zhou C.C."/>
            <person name="Tu T."/>
            <person name="Chai C.Y."/>
            <person name="Gao J.L."/>
            <person name="Fan L.J."/>
            <person name="van de Weg E."/>
            <person name="Wang J.Y."/>
            <person name="Gao Z.S."/>
        </authorList>
    </citation>
    <scope>NUCLEOTIDE SEQUENCE [LARGE SCALE GENOMIC DNA]</scope>
    <source>
        <tissue evidence="3">Leaves</tissue>
    </source>
</reference>
<feature type="region of interest" description="Disordered" evidence="1">
    <location>
        <begin position="1"/>
        <end position="30"/>
    </location>
</feature>
<proteinExistence type="predicted"/>
<organism evidence="3 4">
    <name type="scientific">Morella rubra</name>
    <name type="common">Chinese bayberry</name>
    <dbReference type="NCBI Taxonomy" id="262757"/>
    <lineage>
        <taxon>Eukaryota</taxon>
        <taxon>Viridiplantae</taxon>
        <taxon>Streptophyta</taxon>
        <taxon>Embryophyta</taxon>
        <taxon>Tracheophyta</taxon>
        <taxon>Spermatophyta</taxon>
        <taxon>Magnoliopsida</taxon>
        <taxon>eudicotyledons</taxon>
        <taxon>Gunneridae</taxon>
        <taxon>Pentapetalae</taxon>
        <taxon>rosids</taxon>
        <taxon>fabids</taxon>
        <taxon>Fagales</taxon>
        <taxon>Myricaceae</taxon>
        <taxon>Morella</taxon>
    </lineage>
</organism>
<evidence type="ECO:0008006" key="5">
    <source>
        <dbReference type="Google" id="ProtNLM"/>
    </source>
</evidence>
<evidence type="ECO:0000256" key="2">
    <source>
        <dbReference type="SAM" id="Phobius"/>
    </source>
</evidence>
<feature type="compositionally biased region" description="Low complexity" evidence="1">
    <location>
        <begin position="1"/>
        <end position="23"/>
    </location>
</feature>
<dbReference type="PANTHER" id="PTHR34189">
    <property type="entry name" value="TRANSMEMBRANE PROTEIN"/>
    <property type="match status" value="1"/>
</dbReference>
<dbReference type="PANTHER" id="PTHR34189:SF13">
    <property type="entry name" value="TRANSMEMBRANE PROTEIN"/>
    <property type="match status" value="1"/>
</dbReference>
<keyword evidence="2" id="KW-0812">Transmembrane</keyword>
<accession>A0A6A1VSR7</accession>